<dbReference type="InParanoid" id="A0A165NG48"/>
<dbReference type="InterPro" id="IPR003594">
    <property type="entry name" value="HATPase_dom"/>
</dbReference>
<evidence type="ECO:0000259" key="10">
    <source>
        <dbReference type="PROSITE" id="PS50110"/>
    </source>
</evidence>
<evidence type="ECO:0000256" key="8">
    <source>
        <dbReference type="SAM" id="Phobius"/>
    </source>
</evidence>
<comment type="catalytic activity">
    <reaction evidence="1">
        <text>ATP + protein L-histidine = ADP + protein N-phospho-L-histidine.</text>
        <dbReference type="EC" id="2.7.13.3"/>
    </reaction>
</comment>
<evidence type="ECO:0000256" key="3">
    <source>
        <dbReference type="ARBA" id="ARBA00022553"/>
    </source>
</evidence>
<dbReference type="PANTHER" id="PTHR43047:SF66">
    <property type="entry name" value="HISKA"/>
    <property type="match status" value="1"/>
</dbReference>
<evidence type="ECO:0000256" key="5">
    <source>
        <dbReference type="ARBA" id="ARBA00022777"/>
    </source>
</evidence>
<dbReference type="Gene3D" id="3.40.50.2300">
    <property type="match status" value="1"/>
</dbReference>
<feature type="modified residue" description="4-aspartylphosphate" evidence="6">
    <location>
        <position position="971"/>
    </location>
</feature>
<dbReference type="SMART" id="SM00387">
    <property type="entry name" value="HATPase_c"/>
    <property type="match status" value="1"/>
</dbReference>
<dbReference type="CDD" id="cd00082">
    <property type="entry name" value="HisKA"/>
    <property type="match status" value="1"/>
</dbReference>
<evidence type="ECO:0000256" key="4">
    <source>
        <dbReference type="ARBA" id="ARBA00022679"/>
    </source>
</evidence>
<dbReference type="STRING" id="1314782.A0A165NG48"/>
<feature type="transmembrane region" description="Helical" evidence="8">
    <location>
        <begin position="190"/>
        <end position="209"/>
    </location>
</feature>
<dbReference type="InterPro" id="IPR004358">
    <property type="entry name" value="Sig_transdc_His_kin-like_C"/>
</dbReference>
<evidence type="ECO:0000256" key="7">
    <source>
        <dbReference type="SAM" id="MobiDB-lite"/>
    </source>
</evidence>
<dbReference type="InterPro" id="IPR036097">
    <property type="entry name" value="HisK_dim/P_sf"/>
</dbReference>
<dbReference type="EMBL" id="KV425637">
    <property type="protein sequence ID" value="KZT19596.1"/>
    <property type="molecule type" value="Genomic_DNA"/>
</dbReference>
<feature type="transmembrane region" description="Helical" evidence="8">
    <location>
        <begin position="283"/>
        <end position="302"/>
    </location>
</feature>
<dbReference type="AlphaFoldDB" id="A0A165NG48"/>
<feature type="compositionally biased region" description="Acidic residues" evidence="7">
    <location>
        <begin position="791"/>
        <end position="800"/>
    </location>
</feature>
<evidence type="ECO:0000313" key="12">
    <source>
        <dbReference type="Proteomes" id="UP000076761"/>
    </source>
</evidence>
<feature type="region of interest" description="Disordered" evidence="7">
    <location>
        <begin position="28"/>
        <end position="49"/>
    </location>
</feature>
<dbReference type="InterPro" id="IPR036890">
    <property type="entry name" value="HATPase_C_sf"/>
</dbReference>
<dbReference type="OrthoDB" id="60033at2759"/>
<dbReference type="InterPro" id="IPR003661">
    <property type="entry name" value="HisK_dim/P_dom"/>
</dbReference>
<keyword evidence="8" id="KW-0472">Membrane</keyword>
<dbReference type="PROSITE" id="PS50110">
    <property type="entry name" value="RESPONSE_REGULATORY"/>
    <property type="match status" value="1"/>
</dbReference>
<dbReference type="Proteomes" id="UP000076761">
    <property type="component" value="Unassembled WGS sequence"/>
</dbReference>
<dbReference type="InterPro" id="IPR005467">
    <property type="entry name" value="His_kinase_dom"/>
</dbReference>
<feature type="domain" description="Histidine kinase" evidence="9">
    <location>
        <begin position="367"/>
        <end position="708"/>
    </location>
</feature>
<dbReference type="SMART" id="SM00448">
    <property type="entry name" value="REC"/>
    <property type="match status" value="1"/>
</dbReference>
<dbReference type="InterPro" id="IPR011006">
    <property type="entry name" value="CheY-like_superfamily"/>
</dbReference>
<feature type="transmembrane region" description="Helical" evidence="8">
    <location>
        <begin position="258"/>
        <end position="276"/>
    </location>
</feature>
<keyword evidence="8" id="KW-1133">Transmembrane helix</keyword>
<dbReference type="SUPFAM" id="SSF55874">
    <property type="entry name" value="ATPase domain of HSP90 chaperone/DNA topoisomerase II/histidine kinase"/>
    <property type="match status" value="2"/>
</dbReference>
<feature type="region of interest" description="Disordered" evidence="7">
    <location>
        <begin position="783"/>
        <end position="884"/>
    </location>
</feature>
<name>A0A165NG48_9AGAM</name>
<dbReference type="PANTHER" id="PTHR43047">
    <property type="entry name" value="TWO-COMPONENT HISTIDINE PROTEIN KINASE"/>
    <property type="match status" value="1"/>
</dbReference>
<dbReference type="Gene3D" id="1.10.287.130">
    <property type="match status" value="1"/>
</dbReference>
<evidence type="ECO:0000256" key="6">
    <source>
        <dbReference type="PROSITE-ProRule" id="PRU00169"/>
    </source>
</evidence>
<feature type="region of interest" description="Disordered" evidence="7">
    <location>
        <begin position="934"/>
        <end position="955"/>
    </location>
</feature>
<dbReference type="CDD" id="cd17546">
    <property type="entry name" value="REC_hyHK_CKI1_RcsC-like"/>
    <property type="match status" value="1"/>
</dbReference>
<dbReference type="Pfam" id="PF02518">
    <property type="entry name" value="HATPase_c"/>
    <property type="match status" value="1"/>
</dbReference>
<feature type="transmembrane region" description="Helical" evidence="8">
    <location>
        <begin position="161"/>
        <end position="184"/>
    </location>
</feature>
<feature type="compositionally biased region" description="Polar residues" evidence="7">
    <location>
        <begin position="934"/>
        <end position="949"/>
    </location>
</feature>
<dbReference type="Pfam" id="PF00512">
    <property type="entry name" value="HisKA"/>
    <property type="match status" value="1"/>
</dbReference>
<dbReference type="GO" id="GO:0009927">
    <property type="term" value="F:histidine phosphotransfer kinase activity"/>
    <property type="evidence" value="ECO:0007669"/>
    <property type="project" value="TreeGrafter"/>
</dbReference>
<accession>A0A165NG48</accession>
<keyword evidence="3 6" id="KW-0597">Phosphoprotein</keyword>
<evidence type="ECO:0000259" key="9">
    <source>
        <dbReference type="PROSITE" id="PS50109"/>
    </source>
</evidence>
<feature type="compositionally biased region" description="Polar residues" evidence="7">
    <location>
        <begin position="860"/>
        <end position="872"/>
    </location>
</feature>
<feature type="domain" description="Response regulatory" evidence="10">
    <location>
        <begin position="885"/>
        <end position="1036"/>
    </location>
</feature>
<sequence>MTSTSRRRHKKARIEGGLRVHWERFRKRMGTGTAPSTSEQPDESTTVESGMRVGTSKFVHLGEVDEVDEIVVDREWVGGPSVTHSEGAEGTPEKSAALCQGTSTDVESVVVYTGFWVKYRALAFLRFELWRSIYNFFWISFEDARSEEHYWKELWFTRKSLALWSAVFFTATWVIGAAFIPKPLVLADKIFYFGVVPALTIPLIFFVMYDFPRDRPVFYQCWLVVAIWMWGIYQVLYMYMCGWYTSKDYLFTCGSKDFIGTFYYASGLPTIALFGLKQDRLPALLGALVFLIVSEAMIVPLHTVYERNLLNFMVFYGFLLYVHFMRENAERRLYTLRDQLKVSFRATQKAQVNESKEADSKRRLTSYVFHEVRVPLNTALLAVQNMEATGALRRGQEVEFRALEASLTMMSKVLNDVLDFNRLDSGRFESVSKPYVFHQVMRSLLAPIRLATDARKLELVTDFDVSVDEIAVRAMDEATRGGVRDVVTREMLEQAGADGIVVGDEMRLRQIITNLASNACKFTPPGGTVAISTRLIVPADPRCLYRAATPMARIPSDEKEKEALRMEKPTLSGDTPMLEKPSLSGDTLKMEKLPFSGDEKAENPPAHVLSAQHLCEHDQALPKKPLDWIVVRIEVRDTGYGIPPKEMVESKLFSAFNQTEQGRQQGGKGTGLGLALVRQIVKRSGGRLGVKSKVGEGSIFWVELPLGVGRKALPDVTPTTSLHENSAAKVKHLAGAPGSEKLTPPIDIEGDPVISPTRRAMAAIQNMTEPGNLAALILTSQVENADHSDSSSEDVTDDDYAPSRAPPTPESPLQPRDSKFEEPEEPNSSLLVRPGPSPIVTSDPLSEKVGSSVAVDPPASDSTAKLTPSQHSPKSDKGKITPNLPVLVVDDDPLTRSLMKRMLTRLGCNVSTAENGEMALKMMNGGKPMATISTPIPTPSSENTGSSYGLTGEARKAPEEVQTRYAIVFLDNQMPVLSGVEAVRRLRQFGRQDLVVGVTGNALLSDQQEYVEAGADHVLTKPVREASLKSMLLLADARRKRTIGIDRLSEGTS</sequence>
<reference evidence="11 12" key="1">
    <citation type="journal article" date="2016" name="Mol. Biol. Evol.">
        <title>Comparative Genomics of Early-Diverging Mushroom-Forming Fungi Provides Insights into the Origins of Lignocellulose Decay Capabilities.</title>
        <authorList>
            <person name="Nagy L.G."/>
            <person name="Riley R."/>
            <person name="Tritt A."/>
            <person name="Adam C."/>
            <person name="Daum C."/>
            <person name="Floudas D."/>
            <person name="Sun H."/>
            <person name="Yadav J.S."/>
            <person name="Pangilinan J."/>
            <person name="Larsson K.H."/>
            <person name="Matsuura K."/>
            <person name="Barry K."/>
            <person name="Labutti K."/>
            <person name="Kuo R."/>
            <person name="Ohm R.A."/>
            <person name="Bhattacharya S.S."/>
            <person name="Shirouzu T."/>
            <person name="Yoshinaga Y."/>
            <person name="Martin F.M."/>
            <person name="Grigoriev I.V."/>
            <person name="Hibbett D.S."/>
        </authorList>
    </citation>
    <scope>NUCLEOTIDE SEQUENCE [LARGE SCALE GENOMIC DNA]</scope>
    <source>
        <strain evidence="11 12">HHB14362 ss-1</strain>
    </source>
</reference>
<proteinExistence type="predicted"/>
<feature type="transmembrane region" description="Helical" evidence="8">
    <location>
        <begin position="221"/>
        <end position="246"/>
    </location>
</feature>
<gene>
    <name evidence="11" type="ORF">NEOLEDRAFT_1158991</name>
</gene>
<dbReference type="PROSITE" id="PS50109">
    <property type="entry name" value="HIS_KIN"/>
    <property type="match status" value="1"/>
</dbReference>
<dbReference type="Gene3D" id="3.30.565.10">
    <property type="entry name" value="Histidine kinase-like ATPase, C-terminal domain"/>
    <property type="match status" value="1"/>
</dbReference>
<dbReference type="Pfam" id="PF00072">
    <property type="entry name" value="Response_reg"/>
    <property type="match status" value="1"/>
</dbReference>
<keyword evidence="8" id="KW-0812">Transmembrane</keyword>
<evidence type="ECO:0000313" key="11">
    <source>
        <dbReference type="EMBL" id="KZT19596.1"/>
    </source>
</evidence>
<dbReference type="PRINTS" id="PR00344">
    <property type="entry name" value="BCTRLSENSOR"/>
</dbReference>
<organism evidence="11 12">
    <name type="scientific">Neolentinus lepideus HHB14362 ss-1</name>
    <dbReference type="NCBI Taxonomy" id="1314782"/>
    <lineage>
        <taxon>Eukaryota</taxon>
        <taxon>Fungi</taxon>
        <taxon>Dikarya</taxon>
        <taxon>Basidiomycota</taxon>
        <taxon>Agaricomycotina</taxon>
        <taxon>Agaricomycetes</taxon>
        <taxon>Gloeophyllales</taxon>
        <taxon>Gloeophyllaceae</taxon>
        <taxon>Neolentinus</taxon>
    </lineage>
</organism>
<keyword evidence="5" id="KW-0418">Kinase</keyword>
<evidence type="ECO:0000256" key="2">
    <source>
        <dbReference type="ARBA" id="ARBA00012438"/>
    </source>
</evidence>
<dbReference type="SUPFAM" id="SSF47384">
    <property type="entry name" value="Homodimeric domain of signal transducing histidine kinase"/>
    <property type="match status" value="1"/>
</dbReference>
<dbReference type="GO" id="GO:0005886">
    <property type="term" value="C:plasma membrane"/>
    <property type="evidence" value="ECO:0007669"/>
    <property type="project" value="TreeGrafter"/>
</dbReference>
<dbReference type="InterPro" id="IPR001789">
    <property type="entry name" value="Sig_transdc_resp-reg_receiver"/>
</dbReference>
<evidence type="ECO:0000256" key="1">
    <source>
        <dbReference type="ARBA" id="ARBA00000085"/>
    </source>
</evidence>
<keyword evidence="12" id="KW-1185">Reference proteome</keyword>
<dbReference type="SMART" id="SM00388">
    <property type="entry name" value="HisKA"/>
    <property type="match status" value="1"/>
</dbReference>
<feature type="compositionally biased region" description="Polar residues" evidence="7">
    <location>
        <begin position="33"/>
        <end position="48"/>
    </location>
</feature>
<dbReference type="GO" id="GO:0000155">
    <property type="term" value="F:phosphorelay sensor kinase activity"/>
    <property type="evidence" value="ECO:0007669"/>
    <property type="project" value="InterPro"/>
</dbReference>
<dbReference type="EC" id="2.7.13.3" evidence="2"/>
<keyword evidence="4" id="KW-0808">Transferase</keyword>
<dbReference type="SUPFAM" id="SSF52172">
    <property type="entry name" value="CheY-like"/>
    <property type="match status" value="1"/>
</dbReference>
<protein>
    <recommendedName>
        <fullName evidence="2">histidine kinase</fullName>
        <ecNumber evidence="2">2.7.13.3</ecNumber>
    </recommendedName>
</protein>